<feature type="compositionally biased region" description="Basic and acidic residues" evidence="1">
    <location>
        <begin position="224"/>
        <end position="236"/>
    </location>
</feature>
<accession>A0A6A6SSQ0</accession>
<keyword evidence="2" id="KW-0732">Signal</keyword>
<keyword evidence="4" id="KW-1185">Reference proteome</keyword>
<dbReference type="Proteomes" id="UP000799324">
    <property type="component" value="Unassembled WGS sequence"/>
</dbReference>
<dbReference type="AlphaFoldDB" id="A0A6A6SSQ0"/>
<evidence type="ECO:0000313" key="4">
    <source>
        <dbReference type="Proteomes" id="UP000799324"/>
    </source>
</evidence>
<reference evidence="3" key="1">
    <citation type="journal article" date="2020" name="Stud. Mycol.">
        <title>101 Dothideomycetes genomes: a test case for predicting lifestyles and emergence of pathogens.</title>
        <authorList>
            <person name="Haridas S."/>
            <person name="Albert R."/>
            <person name="Binder M."/>
            <person name="Bloem J."/>
            <person name="Labutti K."/>
            <person name="Salamov A."/>
            <person name="Andreopoulos B."/>
            <person name="Baker S."/>
            <person name="Barry K."/>
            <person name="Bills G."/>
            <person name="Bluhm B."/>
            <person name="Cannon C."/>
            <person name="Castanera R."/>
            <person name="Culley D."/>
            <person name="Daum C."/>
            <person name="Ezra D."/>
            <person name="Gonzalez J."/>
            <person name="Henrissat B."/>
            <person name="Kuo A."/>
            <person name="Liang C."/>
            <person name="Lipzen A."/>
            <person name="Lutzoni F."/>
            <person name="Magnuson J."/>
            <person name="Mondo S."/>
            <person name="Nolan M."/>
            <person name="Ohm R."/>
            <person name="Pangilinan J."/>
            <person name="Park H.-J."/>
            <person name="Ramirez L."/>
            <person name="Alfaro M."/>
            <person name="Sun H."/>
            <person name="Tritt A."/>
            <person name="Yoshinaga Y."/>
            <person name="Zwiers L.-H."/>
            <person name="Turgeon B."/>
            <person name="Goodwin S."/>
            <person name="Spatafora J."/>
            <person name="Crous P."/>
            <person name="Grigoriev I."/>
        </authorList>
    </citation>
    <scope>NUCLEOTIDE SEQUENCE</scope>
    <source>
        <strain evidence="3">CBS 122681</strain>
    </source>
</reference>
<sequence length="236" mass="24961">MFTMLFKLLLAAPAILPILSTLAYDMSITGKEFPLQNCFDPREGANPPMAFGNSTGARFCAMYSNDSSVLVEGVWVATKHANGQISALVINYSDGNHTQIGQDVGDADQSGAKWNTTKDYVYLATGSPLQIQGGLLNSMLVVTSNATYIAAGINPFTPSDWNNTVSTMVQGTLLGVSGYAGTNGIEAITYYTKPAQCEHRRALGTGETAAPVTVPGHPPAAPIDDSHDTSSSLDHR</sequence>
<name>A0A6A6SSQ0_9PLEO</name>
<evidence type="ECO:0000256" key="1">
    <source>
        <dbReference type="SAM" id="MobiDB-lite"/>
    </source>
</evidence>
<proteinExistence type="predicted"/>
<feature type="signal peptide" evidence="2">
    <location>
        <begin position="1"/>
        <end position="23"/>
    </location>
</feature>
<organism evidence="3 4">
    <name type="scientific">Lophiostoma macrostomum CBS 122681</name>
    <dbReference type="NCBI Taxonomy" id="1314788"/>
    <lineage>
        <taxon>Eukaryota</taxon>
        <taxon>Fungi</taxon>
        <taxon>Dikarya</taxon>
        <taxon>Ascomycota</taxon>
        <taxon>Pezizomycotina</taxon>
        <taxon>Dothideomycetes</taxon>
        <taxon>Pleosporomycetidae</taxon>
        <taxon>Pleosporales</taxon>
        <taxon>Lophiostomataceae</taxon>
        <taxon>Lophiostoma</taxon>
    </lineage>
</organism>
<evidence type="ECO:0000256" key="2">
    <source>
        <dbReference type="SAM" id="SignalP"/>
    </source>
</evidence>
<dbReference type="EMBL" id="MU004444">
    <property type="protein sequence ID" value="KAF2650796.1"/>
    <property type="molecule type" value="Genomic_DNA"/>
</dbReference>
<gene>
    <name evidence="3" type="ORF">K491DRAFT_761512</name>
</gene>
<feature type="chain" id="PRO_5025618142" evidence="2">
    <location>
        <begin position="24"/>
        <end position="236"/>
    </location>
</feature>
<evidence type="ECO:0000313" key="3">
    <source>
        <dbReference type="EMBL" id="KAF2650796.1"/>
    </source>
</evidence>
<protein>
    <submittedName>
        <fullName evidence="3">Uncharacterized protein</fullName>
    </submittedName>
</protein>
<feature type="region of interest" description="Disordered" evidence="1">
    <location>
        <begin position="208"/>
        <end position="236"/>
    </location>
</feature>